<reference evidence="1" key="1">
    <citation type="submission" date="2022-01" db="EMBL/GenBank/DDBJ databases">
        <authorList>
            <person name="Criscuolo A."/>
        </authorList>
    </citation>
    <scope>NUCLEOTIDE SEQUENCE</scope>
    <source>
        <strain evidence="1">CIP111891</strain>
    </source>
</reference>
<dbReference type="Proteomes" id="UP000838821">
    <property type="component" value="Unassembled WGS sequence"/>
</dbReference>
<evidence type="ECO:0000313" key="1">
    <source>
        <dbReference type="EMBL" id="CAH1199918.1"/>
    </source>
</evidence>
<sequence>MTNNQIDPLFRKAEKRLSDTWKSVYENKQTELISMFNAYGDRAYGVWIQDFMAHVIEPFQQEGYQVKAGFNRHNSVENWGPPEERERCAWYLIHDHDGTPIGTLVLQIYHSHRSFFVPRAPQLLLLQVTERDDILSALSQASTRVRWDRKEVRNLSQEPHQITQWEYATDVSLADCLGKSESEHSSWPLDEALSHWGRYGWELVTVTPADGKMIAYFKRPIRSP</sequence>
<proteinExistence type="predicted"/>
<evidence type="ECO:0000313" key="2">
    <source>
        <dbReference type="Proteomes" id="UP000838821"/>
    </source>
</evidence>
<accession>A0ABM9C2G2</accession>
<dbReference type="RefSeq" id="WP_236285878.1">
    <property type="nucleotide sequence ID" value="NZ_CAKMMW010000003.1"/>
</dbReference>
<comment type="caution">
    <text evidence="1">The sequence shown here is derived from an EMBL/GenBank/DDBJ whole genome shotgun (WGS) entry which is preliminary data.</text>
</comment>
<organism evidence="1 2">
    <name type="scientific">Paenibacillus allorhizoplanae</name>
    <dbReference type="NCBI Taxonomy" id="2905648"/>
    <lineage>
        <taxon>Bacteria</taxon>
        <taxon>Bacillati</taxon>
        <taxon>Bacillota</taxon>
        <taxon>Bacilli</taxon>
        <taxon>Bacillales</taxon>
        <taxon>Paenibacillaceae</taxon>
        <taxon>Paenibacillus</taxon>
    </lineage>
</organism>
<keyword evidence="2" id="KW-1185">Reference proteome</keyword>
<protein>
    <recommendedName>
        <fullName evidence="3">GNAT family N-acetyltransferase</fullName>
    </recommendedName>
</protein>
<name>A0ABM9C2G2_9BACL</name>
<gene>
    <name evidence="1" type="ORF">PAECIP111891_01426</name>
</gene>
<dbReference type="EMBL" id="CAKMMW010000003">
    <property type="protein sequence ID" value="CAH1199918.1"/>
    <property type="molecule type" value="Genomic_DNA"/>
</dbReference>
<evidence type="ECO:0008006" key="3">
    <source>
        <dbReference type="Google" id="ProtNLM"/>
    </source>
</evidence>
<dbReference type="Pfam" id="PF19486">
    <property type="entry name" value="DUF6022"/>
    <property type="match status" value="1"/>
</dbReference>
<dbReference type="InterPro" id="IPR046064">
    <property type="entry name" value="DUF6022"/>
</dbReference>